<evidence type="ECO:0000256" key="2">
    <source>
        <dbReference type="SAM" id="SignalP"/>
    </source>
</evidence>
<evidence type="ECO:0000259" key="3">
    <source>
        <dbReference type="Pfam" id="PF04536"/>
    </source>
</evidence>
<dbReference type="eggNOG" id="COG1512">
    <property type="taxonomic scope" value="Bacteria"/>
</dbReference>
<keyword evidence="5" id="KW-1185">Reference proteome</keyword>
<name>H1YGJ9_9SPHI</name>
<dbReference type="Gene3D" id="3.10.310.50">
    <property type="match status" value="1"/>
</dbReference>
<proteinExistence type="predicted"/>
<dbReference type="RefSeq" id="WP_008505105.1">
    <property type="nucleotide sequence ID" value="NZ_CM001403.1"/>
</dbReference>
<keyword evidence="2" id="KW-0732">Signal</keyword>
<keyword evidence="1" id="KW-0812">Transmembrane</keyword>
<dbReference type="AlphaFoldDB" id="H1YGJ9"/>
<feature type="domain" description="TPM" evidence="3">
    <location>
        <begin position="31"/>
        <end position="154"/>
    </location>
</feature>
<dbReference type="OrthoDB" id="9810918at2"/>
<dbReference type="HOGENOM" id="CLU_035211_1_0_10"/>
<dbReference type="InterPro" id="IPR007621">
    <property type="entry name" value="TPM_dom"/>
</dbReference>
<dbReference type="Pfam" id="PF04536">
    <property type="entry name" value="TPM_phosphatase"/>
    <property type="match status" value="1"/>
</dbReference>
<keyword evidence="1" id="KW-1133">Transmembrane helix</keyword>
<organism evidence="4 5">
    <name type="scientific">Mucilaginibacter paludis DSM 18603</name>
    <dbReference type="NCBI Taxonomy" id="714943"/>
    <lineage>
        <taxon>Bacteria</taxon>
        <taxon>Pseudomonadati</taxon>
        <taxon>Bacteroidota</taxon>
        <taxon>Sphingobacteriia</taxon>
        <taxon>Sphingobacteriales</taxon>
        <taxon>Sphingobacteriaceae</taxon>
        <taxon>Mucilaginibacter</taxon>
    </lineage>
</organism>
<protein>
    <recommendedName>
        <fullName evidence="3">TPM domain-containing protein</fullName>
    </recommendedName>
</protein>
<keyword evidence="1" id="KW-0472">Membrane</keyword>
<dbReference type="PANTHER" id="PTHR30373:SF2">
    <property type="entry name" value="UPF0603 PROTEIN YGCG"/>
    <property type="match status" value="1"/>
</dbReference>
<dbReference type="EMBL" id="CM001403">
    <property type="protein sequence ID" value="EHQ25385.1"/>
    <property type="molecule type" value="Genomic_DNA"/>
</dbReference>
<dbReference type="STRING" id="714943.Mucpa_1221"/>
<reference evidence="4" key="1">
    <citation type="submission" date="2011-09" db="EMBL/GenBank/DDBJ databases">
        <title>The permanent draft genome of Mucilaginibacter paludis DSM 18603.</title>
        <authorList>
            <consortium name="US DOE Joint Genome Institute (JGI-PGF)"/>
            <person name="Lucas S."/>
            <person name="Han J."/>
            <person name="Lapidus A."/>
            <person name="Bruce D."/>
            <person name="Goodwin L."/>
            <person name="Pitluck S."/>
            <person name="Peters L."/>
            <person name="Kyrpides N."/>
            <person name="Mavromatis K."/>
            <person name="Ivanova N."/>
            <person name="Mikhailova N."/>
            <person name="Held B."/>
            <person name="Detter J.C."/>
            <person name="Tapia R."/>
            <person name="Han C."/>
            <person name="Land M."/>
            <person name="Hauser L."/>
            <person name="Markowitz V."/>
            <person name="Cheng J.-F."/>
            <person name="Hugenholtz P."/>
            <person name="Woyke T."/>
            <person name="Wu D."/>
            <person name="Tindall B."/>
            <person name="Brambilla E."/>
            <person name="Klenk H.-P."/>
            <person name="Eisen J.A."/>
        </authorList>
    </citation>
    <scope>NUCLEOTIDE SEQUENCE [LARGE SCALE GENOMIC DNA]</scope>
    <source>
        <strain evidence="4">DSM 18603</strain>
    </source>
</reference>
<feature type="signal peptide" evidence="2">
    <location>
        <begin position="1"/>
        <end position="20"/>
    </location>
</feature>
<sequence>MLKKLFILCLLILSVCLVFAQDLPPKSNTLVTDYTNTLSADQKSGLENKLVAFADSTSTQIAIVMLKSVGGYDINQYGTALIRAWGIGVKGKNNGILVLVALGDRKVSIQTGYGAEGAVPDIVAHNIIENDIKPYFKQGQYYEGLDAGTNSLIKQMKGEYKADAKAQQGTDDSNGGSIGIIIFIVIVVLILIFRNIGGGGGHIIGRRGGSSPFWWFLMGSALGRGSNDGGGFFGGGSGGDSGGGGGFGGFGGGSSGGGGASGSW</sequence>
<gene>
    <name evidence="4" type="ORF">Mucpa_1221</name>
</gene>
<feature type="transmembrane region" description="Helical" evidence="1">
    <location>
        <begin position="178"/>
        <end position="197"/>
    </location>
</feature>
<evidence type="ECO:0000313" key="4">
    <source>
        <dbReference type="EMBL" id="EHQ25385.1"/>
    </source>
</evidence>
<accession>H1YGJ9</accession>
<feature type="chain" id="PRO_5003558564" description="TPM domain-containing protein" evidence="2">
    <location>
        <begin position="21"/>
        <end position="264"/>
    </location>
</feature>
<evidence type="ECO:0000256" key="1">
    <source>
        <dbReference type="SAM" id="Phobius"/>
    </source>
</evidence>
<dbReference type="PANTHER" id="PTHR30373">
    <property type="entry name" value="UPF0603 PROTEIN YGCG"/>
    <property type="match status" value="1"/>
</dbReference>
<evidence type="ECO:0000313" key="5">
    <source>
        <dbReference type="Proteomes" id="UP000002774"/>
    </source>
</evidence>
<dbReference type="Proteomes" id="UP000002774">
    <property type="component" value="Chromosome"/>
</dbReference>